<evidence type="ECO:0000256" key="3">
    <source>
        <dbReference type="ARBA" id="ARBA00022840"/>
    </source>
</evidence>
<dbReference type="GeneID" id="15393227"/>
<keyword evidence="1 5" id="KW-0436">Ligase</keyword>
<dbReference type="PIRSF" id="PIRSF004853">
    <property type="entry name" value="UCP004853"/>
    <property type="match status" value="1"/>
</dbReference>
<evidence type="ECO:0000256" key="2">
    <source>
        <dbReference type="ARBA" id="ARBA00022741"/>
    </source>
</evidence>
<sequence length="252" mass="28349">MTHVPENHPRYLSLKYREIIAEGVRRGITAIEGMTAHGRGETFDYILGEKTHDFAFEAERAAVALMLLSRHPVISVNGNTAALVPKEIIELSEVLSAVLEVNIFHFSEERVRNIKEYIESFGGKILADLDAELKGLTSARRMVSSKGILIADTVMVPLEDGDRCEILKTNGKKTITIDLNPLSRTSRMADITIVDNIIRAIPNMIKIAEELKDYPKKELEEILARYDNKKILNRSIIAIRDYLTEKATEVMS</sequence>
<dbReference type="KEGG" id="ast:Asulf_01592"/>
<gene>
    <name evidence="6" type="ORF">Asulf_01592</name>
</gene>
<comment type="similarity">
    <text evidence="5">Belongs to the archaeal phosphopantothenate synthetase family.</text>
</comment>
<keyword evidence="7" id="KW-1185">Reference proteome</keyword>
<protein>
    <recommendedName>
        <fullName evidence="5">4-phosphopantoate--beta-alanine ligase</fullName>
        <ecNumber evidence="5">6.3.2.36</ecNumber>
    </recommendedName>
    <alternativeName>
        <fullName evidence="5">Phosphopantothenate synthetase</fullName>
        <shortName evidence="5">PPS</shortName>
    </alternativeName>
</protein>
<evidence type="ECO:0000313" key="6">
    <source>
        <dbReference type="EMBL" id="AGK61569.1"/>
    </source>
</evidence>
<evidence type="ECO:0000256" key="5">
    <source>
        <dbReference type="HAMAP-Rule" id="MF_02224"/>
    </source>
</evidence>
<feature type="binding site" evidence="5">
    <location>
        <begin position="184"/>
        <end position="185"/>
    </location>
    <ligand>
        <name>ATP</name>
        <dbReference type="ChEBI" id="CHEBI:30616"/>
    </ligand>
</feature>
<dbReference type="PANTHER" id="PTHR40695:SF1">
    <property type="entry name" value="4-PHOSPHOPANTOATE--BETA-ALANINE LIGASE"/>
    <property type="match status" value="1"/>
</dbReference>
<dbReference type="InterPro" id="IPR002855">
    <property type="entry name" value="PPS/PS"/>
</dbReference>
<dbReference type="OrthoDB" id="10078at2157"/>
<feature type="binding site" evidence="5">
    <location>
        <position position="17"/>
    </location>
    <ligand>
        <name>ATP</name>
        <dbReference type="ChEBI" id="CHEBI:30616"/>
    </ligand>
</feature>
<dbReference type="eggNOG" id="arCOG04262">
    <property type="taxonomic scope" value="Archaea"/>
</dbReference>
<dbReference type="STRING" id="387631.Asulf_01592"/>
<dbReference type="NCBIfam" id="NF041123">
    <property type="entry name" value="phpantohe_syn_Arch"/>
    <property type="match status" value="1"/>
</dbReference>
<accession>N0BD84</accession>
<dbReference type="InterPro" id="IPR038138">
    <property type="entry name" value="PPS/PS_sf"/>
</dbReference>
<keyword evidence="3 5" id="KW-0067">ATP-binding</keyword>
<comment type="pathway">
    <text evidence="5">Cofactor biosynthesis; coenzyme A biosynthesis.</text>
</comment>
<dbReference type="UniPathway" id="UPA00241"/>
<comment type="subunit">
    <text evidence="5">Homodimer.</text>
</comment>
<dbReference type="EC" id="6.3.2.36" evidence="5"/>
<feature type="binding site" evidence="5">
    <location>
        <begin position="196"/>
        <end position="197"/>
    </location>
    <ligand>
        <name>ATP</name>
        <dbReference type="ChEBI" id="CHEBI:30616"/>
    </ligand>
</feature>
<name>N0BD84_9EURY</name>
<feature type="binding site" evidence="5">
    <location>
        <begin position="178"/>
        <end position="180"/>
    </location>
    <ligand>
        <name>ATP</name>
        <dbReference type="ChEBI" id="CHEBI:30616"/>
    </ligand>
</feature>
<dbReference type="PANTHER" id="PTHR40695">
    <property type="entry name" value="4-PHOSPHOPANTOATE--BETA-ALANINE LIGASE"/>
    <property type="match status" value="1"/>
</dbReference>
<dbReference type="HAMAP" id="MF_02224">
    <property type="entry name" value="PPS"/>
    <property type="match status" value="1"/>
</dbReference>
<dbReference type="EMBL" id="CP005290">
    <property type="protein sequence ID" value="AGK61569.1"/>
    <property type="molecule type" value="Genomic_DNA"/>
</dbReference>
<organism evidence="6 7">
    <name type="scientific">Archaeoglobus sulfaticallidus PM70-1</name>
    <dbReference type="NCBI Taxonomy" id="387631"/>
    <lineage>
        <taxon>Archaea</taxon>
        <taxon>Methanobacteriati</taxon>
        <taxon>Methanobacteriota</taxon>
        <taxon>Archaeoglobi</taxon>
        <taxon>Archaeoglobales</taxon>
        <taxon>Archaeoglobaceae</taxon>
        <taxon>Archaeoglobus</taxon>
    </lineage>
</organism>
<feature type="binding site" evidence="5">
    <location>
        <position position="39"/>
    </location>
    <ligand>
        <name>ATP</name>
        <dbReference type="ChEBI" id="CHEBI:30616"/>
    </ligand>
</feature>
<dbReference type="NCBIfam" id="NF010324">
    <property type="entry name" value="PRK13761.1"/>
    <property type="match status" value="1"/>
</dbReference>
<dbReference type="Proteomes" id="UP000013307">
    <property type="component" value="Chromosome"/>
</dbReference>
<comment type="function">
    <text evidence="5">Catalyzes the condensation of (R)-4-phosphopantoate and beta-alanine to 4'-phosphopantothenate in the CoA biosynthesis pathway.</text>
</comment>
<dbReference type="Pfam" id="PF02006">
    <property type="entry name" value="PPS_PS"/>
    <property type="match status" value="1"/>
</dbReference>
<dbReference type="GO" id="GO:0005524">
    <property type="term" value="F:ATP binding"/>
    <property type="evidence" value="ECO:0007669"/>
    <property type="project" value="UniProtKB-KW"/>
</dbReference>
<dbReference type="RefSeq" id="WP_015591167.1">
    <property type="nucleotide sequence ID" value="NC_021169.1"/>
</dbReference>
<evidence type="ECO:0000313" key="7">
    <source>
        <dbReference type="Proteomes" id="UP000013307"/>
    </source>
</evidence>
<comment type="catalytic activity">
    <reaction evidence="5">
        <text>(R)-4-phosphopantoate + beta-alanine + ATP = (R)-4'-phosphopantothenate + AMP + diphosphate + H(+)</text>
        <dbReference type="Rhea" id="RHEA:27930"/>
        <dbReference type="ChEBI" id="CHEBI:10986"/>
        <dbReference type="ChEBI" id="CHEBI:15378"/>
        <dbReference type="ChEBI" id="CHEBI:30616"/>
        <dbReference type="ChEBI" id="CHEBI:33019"/>
        <dbReference type="ChEBI" id="CHEBI:57966"/>
        <dbReference type="ChEBI" id="CHEBI:61294"/>
        <dbReference type="ChEBI" id="CHEBI:456215"/>
        <dbReference type="EC" id="6.3.2.36"/>
    </reaction>
</comment>
<keyword evidence="2 5" id="KW-0547">Nucleotide-binding</keyword>
<keyword evidence="4 5" id="KW-0173">Coenzyme A biosynthesis</keyword>
<reference evidence="6 7" key="1">
    <citation type="journal article" date="2013" name="Genome Announc.">
        <title>Complete Genome Sequence of the Thermophilic and Facultatively Chemolithoautotrophic Sulfate Reducer Archaeoglobus sulfaticallidus Strain PM70-1T.</title>
        <authorList>
            <person name="Stokke R."/>
            <person name="Hocking W.P."/>
            <person name="Steinsbu B.O."/>
            <person name="Steen I.H."/>
        </authorList>
    </citation>
    <scope>NUCLEOTIDE SEQUENCE [LARGE SCALE GENOMIC DNA]</scope>
    <source>
        <strain evidence="6">PM70-1</strain>
    </source>
</reference>
<dbReference type="GO" id="GO:0015937">
    <property type="term" value="P:coenzyme A biosynthetic process"/>
    <property type="evidence" value="ECO:0007669"/>
    <property type="project" value="UniProtKB-UniRule"/>
</dbReference>
<dbReference type="AlphaFoldDB" id="N0BD84"/>
<evidence type="ECO:0000256" key="1">
    <source>
        <dbReference type="ARBA" id="ARBA00022598"/>
    </source>
</evidence>
<dbReference type="GO" id="GO:0016881">
    <property type="term" value="F:acid-amino acid ligase activity"/>
    <property type="evidence" value="ECO:0007669"/>
    <property type="project" value="UniProtKB-UniRule"/>
</dbReference>
<dbReference type="Gene3D" id="3.40.50.12640">
    <property type="entry name" value="Phosphopantoate/pantothenate synthetase"/>
    <property type="match status" value="1"/>
</dbReference>
<proteinExistence type="inferred from homology"/>
<dbReference type="HOGENOM" id="CLU_078701_0_0_2"/>
<evidence type="ECO:0000256" key="4">
    <source>
        <dbReference type="ARBA" id="ARBA00022993"/>
    </source>
</evidence>